<evidence type="ECO:0000313" key="1">
    <source>
        <dbReference type="EMBL" id="GBM53523.1"/>
    </source>
</evidence>
<dbReference type="AlphaFoldDB" id="A0A4Y2GIX0"/>
<dbReference type="EMBL" id="BGPR01099687">
    <property type="protein sequence ID" value="GBM53523.1"/>
    <property type="molecule type" value="Genomic_DNA"/>
</dbReference>
<reference evidence="1 2" key="1">
    <citation type="journal article" date="2019" name="Sci. Rep.">
        <title>Orb-weaving spider Araneus ventricosus genome elucidates the spidroin gene catalogue.</title>
        <authorList>
            <person name="Kono N."/>
            <person name="Nakamura H."/>
            <person name="Ohtoshi R."/>
            <person name="Moran D.A.P."/>
            <person name="Shinohara A."/>
            <person name="Yoshida Y."/>
            <person name="Fujiwara M."/>
            <person name="Mori M."/>
            <person name="Tomita M."/>
            <person name="Arakawa K."/>
        </authorList>
    </citation>
    <scope>NUCLEOTIDE SEQUENCE [LARGE SCALE GENOMIC DNA]</scope>
</reference>
<dbReference type="Proteomes" id="UP000499080">
    <property type="component" value="Unassembled WGS sequence"/>
</dbReference>
<keyword evidence="2" id="KW-1185">Reference proteome</keyword>
<name>A0A4Y2GIX0_ARAVE</name>
<sequence length="127" mass="14497">MIEAIPQHLLDCVALVYDDLLKRPDFVLDVMKANDLMDLIRLRSEELVCTTLEALLVSELTSRHCRYRSQLWLGKKSGSIPEFPRTLSQSVIIHILVTLPPVSIYTAAGNNLRRGFVERLCPNMNEF</sequence>
<proteinExistence type="predicted"/>
<comment type="caution">
    <text evidence="1">The sequence shown here is derived from an EMBL/GenBank/DDBJ whole genome shotgun (WGS) entry which is preliminary data.</text>
</comment>
<evidence type="ECO:0000313" key="2">
    <source>
        <dbReference type="Proteomes" id="UP000499080"/>
    </source>
</evidence>
<organism evidence="1 2">
    <name type="scientific">Araneus ventricosus</name>
    <name type="common">Orbweaver spider</name>
    <name type="synonym">Epeira ventricosa</name>
    <dbReference type="NCBI Taxonomy" id="182803"/>
    <lineage>
        <taxon>Eukaryota</taxon>
        <taxon>Metazoa</taxon>
        <taxon>Ecdysozoa</taxon>
        <taxon>Arthropoda</taxon>
        <taxon>Chelicerata</taxon>
        <taxon>Arachnida</taxon>
        <taxon>Araneae</taxon>
        <taxon>Araneomorphae</taxon>
        <taxon>Entelegynae</taxon>
        <taxon>Araneoidea</taxon>
        <taxon>Araneidae</taxon>
        <taxon>Araneus</taxon>
    </lineage>
</organism>
<protein>
    <submittedName>
        <fullName evidence="1">Uncharacterized protein</fullName>
    </submittedName>
</protein>
<feature type="non-terminal residue" evidence="1">
    <location>
        <position position="127"/>
    </location>
</feature>
<accession>A0A4Y2GIX0</accession>
<gene>
    <name evidence="1" type="ORF">AVEN_177521_1</name>
</gene>